<sequence length="56" mass="6371">MANNVQRAYPPKRNQNTVCIGTYKALEHTNQLALVASLIGQEIQSFRFLSWVHISI</sequence>
<name>A0A6J5NA27_9CAUD</name>
<evidence type="ECO:0000313" key="1">
    <source>
        <dbReference type="EMBL" id="CAB4152459.1"/>
    </source>
</evidence>
<accession>A0A6J5NA27</accession>
<organism evidence="1">
    <name type="scientific">uncultured Caudovirales phage</name>
    <dbReference type="NCBI Taxonomy" id="2100421"/>
    <lineage>
        <taxon>Viruses</taxon>
        <taxon>Duplodnaviria</taxon>
        <taxon>Heunggongvirae</taxon>
        <taxon>Uroviricota</taxon>
        <taxon>Caudoviricetes</taxon>
        <taxon>Peduoviridae</taxon>
        <taxon>Maltschvirus</taxon>
        <taxon>Maltschvirus maltsch</taxon>
    </lineage>
</organism>
<reference evidence="1" key="1">
    <citation type="submission" date="2020-04" db="EMBL/GenBank/DDBJ databases">
        <authorList>
            <person name="Chiriac C."/>
            <person name="Salcher M."/>
            <person name="Ghai R."/>
            <person name="Kavagutti S V."/>
        </authorList>
    </citation>
    <scope>NUCLEOTIDE SEQUENCE</scope>
</reference>
<proteinExistence type="predicted"/>
<dbReference type="EMBL" id="LR796591">
    <property type="protein sequence ID" value="CAB4152459.1"/>
    <property type="molecule type" value="Genomic_DNA"/>
</dbReference>
<gene>
    <name evidence="1" type="ORF">UFOVP602_7</name>
</gene>
<protein>
    <submittedName>
        <fullName evidence="1">Uncharacterized protein</fullName>
    </submittedName>
</protein>